<keyword evidence="6 8" id="KW-0627">Porphyrin biosynthesis</keyword>
<dbReference type="AlphaFoldDB" id="A0A3D3R872"/>
<dbReference type="GO" id="GO:0005737">
    <property type="term" value="C:cytoplasm"/>
    <property type="evidence" value="ECO:0007669"/>
    <property type="project" value="UniProtKB-UniRule"/>
</dbReference>
<comment type="function">
    <text evidence="1 8">Tetrapolymerization of the monopyrrole PBG into the hydroxymethylbilane pre-uroporphyrinogen in several discrete steps.</text>
</comment>
<evidence type="ECO:0000256" key="5">
    <source>
        <dbReference type="ARBA" id="ARBA00022679"/>
    </source>
</evidence>
<comment type="caution">
    <text evidence="11">The sequence shown here is derived from an EMBL/GenBank/DDBJ whole genome shotgun (WGS) entry which is preliminary data.</text>
</comment>
<dbReference type="InterPro" id="IPR022419">
    <property type="entry name" value="Porphobilin_deaminase_cofac_BS"/>
</dbReference>
<proteinExistence type="inferred from homology"/>
<feature type="domain" description="Porphobilinogen deaminase C-terminal" evidence="10">
    <location>
        <begin position="237"/>
        <end position="304"/>
    </location>
</feature>
<dbReference type="InterPro" id="IPR022418">
    <property type="entry name" value="Porphobilinogen_deaminase_C"/>
</dbReference>
<accession>A0A3D3R872</accession>
<evidence type="ECO:0000313" key="11">
    <source>
        <dbReference type="EMBL" id="HCO23820.1"/>
    </source>
</evidence>
<feature type="modified residue" description="S-(dipyrrolylmethanemethyl)cysteine" evidence="8">
    <location>
        <position position="251"/>
    </location>
</feature>
<dbReference type="Proteomes" id="UP000263642">
    <property type="component" value="Unassembled WGS sequence"/>
</dbReference>
<organism evidence="11 12">
    <name type="scientific">Gimesia maris</name>
    <dbReference type="NCBI Taxonomy" id="122"/>
    <lineage>
        <taxon>Bacteria</taxon>
        <taxon>Pseudomonadati</taxon>
        <taxon>Planctomycetota</taxon>
        <taxon>Planctomycetia</taxon>
        <taxon>Planctomycetales</taxon>
        <taxon>Planctomycetaceae</taxon>
        <taxon>Gimesia</taxon>
    </lineage>
</organism>
<dbReference type="InterPro" id="IPR000860">
    <property type="entry name" value="HemC"/>
</dbReference>
<dbReference type="EMBL" id="DQAY01000069">
    <property type="protein sequence ID" value="HCO23820.1"/>
    <property type="molecule type" value="Genomic_DNA"/>
</dbReference>
<feature type="domain" description="Porphobilinogen deaminase N-terminal" evidence="9">
    <location>
        <begin position="10"/>
        <end position="222"/>
    </location>
</feature>
<dbReference type="InterPro" id="IPR022417">
    <property type="entry name" value="Porphobilin_deaminase_N"/>
</dbReference>
<dbReference type="InterPro" id="IPR036803">
    <property type="entry name" value="Porphobilinogen_deaminase_C_sf"/>
</dbReference>
<dbReference type="Pfam" id="PF03900">
    <property type="entry name" value="Porphobil_deamC"/>
    <property type="match status" value="1"/>
</dbReference>
<dbReference type="SUPFAM" id="SSF54782">
    <property type="entry name" value="Porphobilinogen deaminase (hydroxymethylbilane synthase), C-terminal domain"/>
    <property type="match status" value="1"/>
</dbReference>
<comment type="pathway">
    <text evidence="2">Porphyrin-containing compound metabolism; protoporphyrin-IX biosynthesis; coproporphyrinogen-III from 5-aminolevulinate: step 2/4.</text>
</comment>
<comment type="miscellaneous">
    <text evidence="8">The porphobilinogen subunits are added to the dipyrromethane group.</text>
</comment>
<dbReference type="EC" id="2.5.1.61" evidence="8"/>
<protein>
    <recommendedName>
        <fullName evidence="8">Porphobilinogen deaminase</fullName>
        <shortName evidence="8">PBG</shortName>
        <ecNumber evidence="8">2.5.1.61</ecNumber>
    </recommendedName>
    <alternativeName>
        <fullName evidence="8">Hydroxymethylbilane synthase</fullName>
        <shortName evidence="8">HMBS</shortName>
    </alternativeName>
    <alternativeName>
        <fullName evidence="8">Pre-uroporphyrinogen synthase</fullName>
    </alternativeName>
</protein>
<comment type="catalytic activity">
    <reaction evidence="7 8">
        <text>4 porphobilinogen + H2O = hydroxymethylbilane + 4 NH4(+)</text>
        <dbReference type="Rhea" id="RHEA:13185"/>
        <dbReference type="ChEBI" id="CHEBI:15377"/>
        <dbReference type="ChEBI" id="CHEBI:28938"/>
        <dbReference type="ChEBI" id="CHEBI:57845"/>
        <dbReference type="ChEBI" id="CHEBI:58126"/>
        <dbReference type="EC" id="2.5.1.61"/>
    </reaction>
</comment>
<comment type="similarity">
    <text evidence="3 8">Belongs to the HMBS family.</text>
</comment>
<dbReference type="Gene3D" id="3.30.160.40">
    <property type="entry name" value="Porphobilinogen deaminase, C-terminal domain"/>
    <property type="match status" value="1"/>
</dbReference>
<evidence type="ECO:0000256" key="4">
    <source>
        <dbReference type="ARBA" id="ARBA00011245"/>
    </source>
</evidence>
<dbReference type="SUPFAM" id="SSF53850">
    <property type="entry name" value="Periplasmic binding protein-like II"/>
    <property type="match status" value="1"/>
</dbReference>
<dbReference type="HAMAP" id="MF_00260">
    <property type="entry name" value="Porphobil_deam"/>
    <property type="match status" value="1"/>
</dbReference>
<reference evidence="11 12" key="1">
    <citation type="journal article" date="2018" name="Nat. Biotechnol.">
        <title>A standardized bacterial taxonomy based on genome phylogeny substantially revises the tree of life.</title>
        <authorList>
            <person name="Parks D.H."/>
            <person name="Chuvochina M."/>
            <person name="Waite D.W."/>
            <person name="Rinke C."/>
            <person name="Skarshewski A."/>
            <person name="Chaumeil P.A."/>
            <person name="Hugenholtz P."/>
        </authorList>
    </citation>
    <scope>NUCLEOTIDE SEQUENCE [LARGE SCALE GENOMIC DNA]</scope>
    <source>
        <strain evidence="11">UBA9375</strain>
    </source>
</reference>
<evidence type="ECO:0000256" key="6">
    <source>
        <dbReference type="ARBA" id="ARBA00023244"/>
    </source>
</evidence>
<dbReference type="PRINTS" id="PR00151">
    <property type="entry name" value="PORPHBDMNASE"/>
</dbReference>
<dbReference type="Gene3D" id="3.40.190.10">
    <property type="entry name" value="Periplasmic binding protein-like II"/>
    <property type="match status" value="2"/>
</dbReference>
<comment type="subunit">
    <text evidence="4 8">Monomer.</text>
</comment>
<dbReference type="GO" id="GO:0006782">
    <property type="term" value="P:protoporphyrinogen IX biosynthetic process"/>
    <property type="evidence" value="ECO:0007669"/>
    <property type="project" value="UniProtKB-UniRule"/>
</dbReference>
<evidence type="ECO:0000256" key="8">
    <source>
        <dbReference type="HAMAP-Rule" id="MF_00260"/>
    </source>
</evidence>
<keyword evidence="5 8" id="KW-0808">Transferase</keyword>
<dbReference type="PROSITE" id="PS00533">
    <property type="entry name" value="PORPHOBILINOGEN_DEAM"/>
    <property type="match status" value="1"/>
</dbReference>
<dbReference type="Pfam" id="PF01379">
    <property type="entry name" value="Porphobil_deam"/>
    <property type="match status" value="1"/>
</dbReference>
<gene>
    <name evidence="8" type="primary">hemC</name>
    <name evidence="11" type="ORF">DIT97_12485</name>
</gene>
<evidence type="ECO:0000256" key="2">
    <source>
        <dbReference type="ARBA" id="ARBA00004735"/>
    </source>
</evidence>
<dbReference type="PANTHER" id="PTHR11557:SF0">
    <property type="entry name" value="PORPHOBILINOGEN DEAMINASE"/>
    <property type="match status" value="1"/>
</dbReference>
<evidence type="ECO:0000259" key="10">
    <source>
        <dbReference type="Pfam" id="PF03900"/>
    </source>
</evidence>
<evidence type="ECO:0000256" key="7">
    <source>
        <dbReference type="ARBA" id="ARBA00048169"/>
    </source>
</evidence>
<dbReference type="FunFam" id="3.40.190.10:FF:000005">
    <property type="entry name" value="Porphobilinogen deaminase"/>
    <property type="match status" value="1"/>
</dbReference>
<sequence>MDQSSEKRPLRIATRASNLALWQAYYVSDLLKKQSSERPIEIVHITSEGDRDLTSPLSEFGGLGVFTREVQKAVLDGRADLAVHSLKDLPTEQAPGLQLAGIPERGPLYDVLIFPQGSDAVEHITDLADDARIGTGSLRRRAQLLHQRSDLQMLEVRGNVETRLKKLDAGEYDALCLAEAGMVRLELLEQRASLLLQPPEVYPAVGQGALGIECRADDEETAALLAGLSDPPTQAATTAERSLLAHLRAGCHAPIGSLSQTTIDQLTLEAVVLSADGVERICASVTGSLTEAADIGVKVAKALLADGAGRLITGTEES</sequence>
<name>A0A3D3R872_9PLAN</name>
<comment type="cofactor">
    <cofactor evidence="8">
        <name>dipyrromethane</name>
        <dbReference type="ChEBI" id="CHEBI:60342"/>
    </cofactor>
    <text evidence="8">Binds 1 dipyrromethane group covalently.</text>
</comment>
<evidence type="ECO:0000259" key="9">
    <source>
        <dbReference type="Pfam" id="PF01379"/>
    </source>
</evidence>
<evidence type="ECO:0000256" key="1">
    <source>
        <dbReference type="ARBA" id="ARBA00002869"/>
    </source>
</evidence>
<dbReference type="PIRSF" id="PIRSF001438">
    <property type="entry name" value="4pyrrol_synth_OHMeBilane_synth"/>
    <property type="match status" value="1"/>
</dbReference>
<dbReference type="NCBIfam" id="TIGR00212">
    <property type="entry name" value="hemC"/>
    <property type="match status" value="1"/>
</dbReference>
<evidence type="ECO:0000256" key="3">
    <source>
        <dbReference type="ARBA" id="ARBA00005638"/>
    </source>
</evidence>
<dbReference type="GO" id="GO:0004418">
    <property type="term" value="F:hydroxymethylbilane synthase activity"/>
    <property type="evidence" value="ECO:0007669"/>
    <property type="project" value="UniProtKB-UniRule"/>
</dbReference>
<dbReference type="PANTHER" id="PTHR11557">
    <property type="entry name" value="PORPHOBILINOGEN DEAMINASE"/>
    <property type="match status" value="1"/>
</dbReference>
<evidence type="ECO:0000313" key="12">
    <source>
        <dbReference type="Proteomes" id="UP000263642"/>
    </source>
</evidence>